<dbReference type="EMBL" id="BRXZ01007313">
    <property type="protein sequence ID" value="GMI26869.1"/>
    <property type="molecule type" value="Genomic_DNA"/>
</dbReference>
<evidence type="ECO:0000313" key="2">
    <source>
        <dbReference type="EMBL" id="GMI26869.1"/>
    </source>
</evidence>
<evidence type="ECO:0000313" key="3">
    <source>
        <dbReference type="Proteomes" id="UP001165082"/>
    </source>
</evidence>
<accession>A0A9W7FY41</accession>
<comment type="caution">
    <text evidence="2">The sequence shown here is derived from an EMBL/GenBank/DDBJ whole genome shotgun (WGS) entry which is preliminary data.</text>
</comment>
<feature type="compositionally biased region" description="Basic and acidic residues" evidence="1">
    <location>
        <begin position="28"/>
        <end position="44"/>
    </location>
</feature>
<feature type="region of interest" description="Disordered" evidence="1">
    <location>
        <begin position="28"/>
        <end position="47"/>
    </location>
</feature>
<dbReference type="SUPFAM" id="SSF53187">
    <property type="entry name" value="Zn-dependent exopeptidases"/>
    <property type="match status" value="1"/>
</dbReference>
<sequence length="88" mass="9604">MSKTACKNYYMVIEDRLHATTSKLDRKLVDEEGDERQGASRKPDLFFSGEVHGDETVGPLAVLHTAELLLTAAACSAAYFDKETPGKG</sequence>
<protein>
    <recommendedName>
        <fullName evidence="4">Peptidase M14 carboxypeptidase A domain-containing protein</fullName>
    </recommendedName>
</protein>
<reference evidence="2" key="1">
    <citation type="submission" date="2022-07" db="EMBL/GenBank/DDBJ databases">
        <title>Genome analysis of Parmales, a sister group of diatoms, reveals the evolutionary specialization of diatoms from phago-mixotrophs to photoautotrophs.</title>
        <authorList>
            <person name="Ban H."/>
            <person name="Sato S."/>
            <person name="Yoshikawa S."/>
            <person name="Kazumasa Y."/>
            <person name="Nakamura Y."/>
            <person name="Ichinomiya M."/>
            <person name="Saitoh K."/>
            <person name="Sato N."/>
            <person name="Blanc-Mathieu R."/>
            <person name="Endo H."/>
            <person name="Kuwata A."/>
            <person name="Ogata H."/>
        </authorList>
    </citation>
    <scope>NUCLEOTIDE SEQUENCE</scope>
</reference>
<evidence type="ECO:0000256" key="1">
    <source>
        <dbReference type="SAM" id="MobiDB-lite"/>
    </source>
</evidence>
<proteinExistence type="predicted"/>
<keyword evidence="3" id="KW-1185">Reference proteome</keyword>
<feature type="non-terminal residue" evidence="2">
    <location>
        <position position="1"/>
    </location>
</feature>
<dbReference type="AlphaFoldDB" id="A0A9W7FY41"/>
<dbReference type="Gene3D" id="3.40.630.10">
    <property type="entry name" value="Zn peptidases"/>
    <property type="match status" value="1"/>
</dbReference>
<evidence type="ECO:0008006" key="4">
    <source>
        <dbReference type="Google" id="ProtNLM"/>
    </source>
</evidence>
<organism evidence="2 3">
    <name type="scientific">Triparma retinervis</name>
    <dbReference type="NCBI Taxonomy" id="2557542"/>
    <lineage>
        <taxon>Eukaryota</taxon>
        <taxon>Sar</taxon>
        <taxon>Stramenopiles</taxon>
        <taxon>Ochrophyta</taxon>
        <taxon>Bolidophyceae</taxon>
        <taxon>Parmales</taxon>
        <taxon>Triparmaceae</taxon>
        <taxon>Triparma</taxon>
    </lineage>
</organism>
<name>A0A9W7FY41_9STRA</name>
<gene>
    <name evidence="2" type="ORF">TrRE_jg3231</name>
</gene>
<dbReference type="OrthoDB" id="10249045at2759"/>
<dbReference type="Proteomes" id="UP001165082">
    <property type="component" value="Unassembled WGS sequence"/>
</dbReference>